<keyword evidence="3 6" id="KW-0732">Signal</keyword>
<evidence type="ECO:0000313" key="8">
    <source>
        <dbReference type="EMBL" id="JAG92120.1"/>
    </source>
</evidence>
<dbReference type="InterPro" id="IPR045797">
    <property type="entry name" value="EVA_Class_A"/>
</dbReference>
<evidence type="ECO:0000256" key="2">
    <source>
        <dbReference type="ARBA" id="ARBA00022525"/>
    </source>
</evidence>
<organism evidence="8">
    <name type="scientific">Amblyomma americanum</name>
    <name type="common">Lone star tick</name>
    <dbReference type="NCBI Taxonomy" id="6943"/>
    <lineage>
        <taxon>Eukaryota</taxon>
        <taxon>Metazoa</taxon>
        <taxon>Ecdysozoa</taxon>
        <taxon>Arthropoda</taxon>
        <taxon>Chelicerata</taxon>
        <taxon>Arachnida</taxon>
        <taxon>Acari</taxon>
        <taxon>Parasitiformes</taxon>
        <taxon>Ixodida</taxon>
        <taxon>Ixodoidea</taxon>
        <taxon>Ixodidae</taxon>
        <taxon>Amblyomminae</taxon>
        <taxon>Amblyomma</taxon>
    </lineage>
</organism>
<reference evidence="8" key="1">
    <citation type="journal article" date="2015" name="PLoS ONE">
        <title>An Insight into the Sialome of the Lone Star Tick, Amblyomma americanum, with a Glimpse on Its Time Dependent Gene Expression.</title>
        <authorList>
            <person name="Karim S."/>
            <person name="Ribeiro J.M."/>
        </authorList>
    </citation>
    <scope>NUCLEOTIDE SEQUENCE</scope>
    <source>
        <tissue evidence="8">Salivary gland</tissue>
    </source>
</reference>
<keyword evidence="2 6" id="KW-0964">Secreted</keyword>
<comment type="subcellular location">
    <subcellularLocation>
        <location evidence="1 6">Secreted</location>
    </subcellularLocation>
</comment>
<evidence type="ECO:0000256" key="1">
    <source>
        <dbReference type="ARBA" id="ARBA00004613"/>
    </source>
</evidence>
<evidence type="ECO:0000256" key="4">
    <source>
        <dbReference type="ARBA" id="ARBA00023157"/>
    </source>
</evidence>
<evidence type="ECO:0000256" key="7">
    <source>
        <dbReference type="SAM" id="SignalP"/>
    </source>
</evidence>
<evidence type="ECO:0000256" key="5">
    <source>
        <dbReference type="ARBA" id="ARBA00023180"/>
    </source>
</evidence>
<evidence type="ECO:0000256" key="3">
    <source>
        <dbReference type="ARBA" id="ARBA00022729"/>
    </source>
</evidence>
<keyword evidence="5 6" id="KW-0325">Glycoprotein</keyword>
<sequence length="137" mass="15780">MNSWFYPLLCCSTLLFSHHFAFGNEPDDGELYDDYNSNETEEPFTTMKTTTKAPCAQVLHLRGPTNMKPIRYTKCCGFRCYKVEDNITCYDIDLKTAQKMKRHKPYSCPVGKCLHGKCERSGLNETCIREGTLDKNE</sequence>
<dbReference type="GO" id="GO:0019957">
    <property type="term" value="F:C-C chemokine binding"/>
    <property type="evidence" value="ECO:0007669"/>
    <property type="project" value="InterPro"/>
</dbReference>
<dbReference type="Gene3D" id="2.30.130.100">
    <property type="match status" value="1"/>
</dbReference>
<dbReference type="AlphaFoldDB" id="A0A0C9R5A0"/>
<protein>
    <recommendedName>
        <fullName evidence="6">Evasin</fullName>
    </recommendedName>
</protein>
<dbReference type="GO" id="GO:0005576">
    <property type="term" value="C:extracellular region"/>
    <property type="evidence" value="ECO:0007669"/>
    <property type="project" value="UniProtKB-SubCell"/>
</dbReference>
<comment type="function">
    <text evidence="6">Salivary chemokine-binding protein which binds to host chemokines.</text>
</comment>
<accession>A0A0C9R5A0</accession>
<proteinExistence type="evidence at transcript level"/>
<dbReference type="Pfam" id="PF19429">
    <property type="entry name" value="EVA_Class_A"/>
    <property type="match status" value="1"/>
</dbReference>
<feature type="chain" id="PRO_5002211754" description="Evasin" evidence="7">
    <location>
        <begin position="24"/>
        <end position="137"/>
    </location>
</feature>
<evidence type="ECO:0000256" key="6">
    <source>
        <dbReference type="RuleBase" id="RU369006"/>
    </source>
</evidence>
<feature type="signal peptide" evidence="7">
    <location>
        <begin position="1"/>
        <end position="23"/>
    </location>
</feature>
<keyword evidence="4 6" id="KW-1015">Disulfide bond</keyword>
<dbReference type="EMBL" id="GBZX01000620">
    <property type="protein sequence ID" value="JAG92120.1"/>
    <property type="molecule type" value="mRNA"/>
</dbReference>
<name>A0A0C9R5A0_AMBAM</name>